<dbReference type="SMART" id="SM00054">
    <property type="entry name" value="EFh"/>
    <property type="match status" value="6"/>
</dbReference>
<feature type="domain" description="EF-hand" evidence="6">
    <location>
        <begin position="166"/>
        <end position="201"/>
    </location>
</feature>
<feature type="domain" description="EF-hand" evidence="6">
    <location>
        <begin position="265"/>
        <end position="300"/>
    </location>
</feature>
<evidence type="ECO:0000256" key="1">
    <source>
        <dbReference type="ARBA" id="ARBA00004496"/>
    </source>
</evidence>
<dbReference type="Gene3D" id="1.10.238.10">
    <property type="entry name" value="EF-hand"/>
    <property type="match status" value="3"/>
</dbReference>
<dbReference type="PANTHER" id="PTHR46212:SF3">
    <property type="entry name" value="GH27120P"/>
    <property type="match status" value="1"/>
</dbReference>
<dbReference type="Proteomes" id="UP000037460">
    <property type="component" value="Unassembled WGS sequence"/>
</dbReference>
<dbReference type="GO" id="GO:0048306">
    <property type="term" value="F:calcium-dependent protein binding"/>
    <property type="evidence" value="ECO:0007669"/>
    <property type="project" value="UniProtKB-ARBA"/>
</dbReference>
<dbReference type="PROSITE" id="PS50222">
    <property type="entry name" value="EF_HAND_2"/>
    <property type="match status" value="6"/>
</dbReference>
<dbReference type="OrthoDB" id="186625at2759"/>
<dbReference type="InterPro" id="IPR011992">
    <property type="entry name" value="EF-hand-dom_pair"/>
</dbReference>
<dbReference type="GO" id="GO:0005509">
    <property type="term" value="F:calcium ion binding"/>
    <property type="evidence" value="ECO:0007669"/>
    <property type="project" value="InterPro"/>
</dbReference>
<dbReference type="EMBL" id="JWZX01003167">
    <property type="protein sequence ID" value="KOO23684.1"/>
    <property type="molecule type" value="Genomic_DNA"/>
</dbReference>
<name>A0A0M0JAR3_9EUKA</name>
<evidence type="ECO:0000313" key="7">
    <source>
        <dbReference type="EMBL" id="KOO23684.1"/>
    </source>
</evidence>
<keyword evidence="4" id="KW-0677">Repeat</keyword>
<keyword evidence="2" id="KW-0963">Cytoplasm</keyword>
<dbReference type="InterPro" id="IPR018247">
    <property type="entry name" value="EF_Hand_1_Ca_BS"/>
</dbReference>
<gene>
    <name evidence="7" type="ORF">Ctob_004073</name>
</gene>
<evidence type="ECO:0000256" key="4">
    <source>
        <dbReference type="ARBA" id="ARBA00022737"/>
    </source>
</evidence>
<evidence type="ECO:0000256" key="2">
    <source>
        <dbReference type="ARBA" id="ARBA00022490"/>
    </source>
</evidence>
<organism evidence="7 8">
    <name type="scientific">Chrysochromulina tobinii</name>
    <dbReference type="NCBI Taxonomy" id="1460289"/>
    <lineage>
        <taxon>Eukaryota</taxon>
        <taxon>Haptista</taxon>
        <taxon>Haptophyta</taxon>
        <taxon>Prymnesiophyceae</taxon>
        <taxon>Prymnesiales</taxon>
        <taxon>Chrysochromulinaceae</taxon>
        <taxon>Chrysochromulina</taxon>
    </lineage>
</organism>
<dbReference type="InterPro" id="IPR051426">
    <property type="entry name" value="Peflin/Sorcin_CaBP"/>
</dbReference>
<dbReference type="PANTHER" id="PTHR46212">
    <property type="entry name" value="PEFLIN"/>
    <property type="match status" value="1"/>
</dbReference>
<evidence type="ECO:0000259" key="6">
    <source>
        <dbReference type="PROSITE" id="PS50222"/>
    </source>
</evidence>
<sequence>MMKAFHYVDLDNSGKLNREELRRALDLWNIPITDAKIDELMAACDADGDGEVDYKEFVDVLARDTVAPAAMGKRDMQSKEAMGVDAQAFLDKVKVKNAKATINEAGAGVPVRVNIDAKQLQKQATDAIAAKFTDVRKAFHFVDVDNSGGVSEAELYRALDLFNIPIDRESVKKLIAQCDQDANGEINYDEFVDALARDTVAPAAMGKRGMQSKEAMGVDAQAFLDKVKVKNAKATINNDDGPGTALKKPVDAKQLQKQATDAIAAKFTDIRKAFHFVDVDNSGAVSRTELYRALDLFNIPVSFEAVDRLIAQCDQDANGEINYDEFVDALARDTVAP</sequence>
<comment type="caution">
    <text evidence="7">The sequence shown here is derived from an EMBL/GenBank/DDBJ whole genome shotgun (WGS) entry which is preliminary data.</text>
</comment>
<keyword evidence="3" id="KW-0479">Metal-binding</keyword>
<dbReference type="PROSITE" id="PS00018">
    <property type="entry name" value="EF_HAND_1"/>
    <property type="match status" value="5"/>
</dbReference>
<evidence type="ECO:0000256" key="5">
    <source>
        <dbReference type="ARBA" id="ARBA00022837"/>
    </source>
</evidence>
<feature type="domain" description="EF-hand" evidence="6">
    <location>
        <begin position="32"/>
        <end position="67"/>
    </location>
</feature>
<dbReference type="AlphaFoldDB" id="A0A0M0JAR3"/>
<dbReference type="SUPFAM" id="SSF47473">
    <property type="entry name" value="EF-hand"/>
    <property type="match status" value="2"/>
</dbReference>
<proteinExistence type="predicted"/>
<protein>
    <submittedName>
        <fullName evidence="7">Ef-hand calcium-binding domain-containing protein 6-like protein</fullName>
    </submittedName>
</protein>
<keyword evidence="5" id="KW-0106">Calcium</keyword>
<feature type="domain" description="EF-hand" evidence="6">
    <location>
        <begin position="130"/>
        <end position="165"/>
    </location>
</feature>
<evidence type="ECO:0000256" key="3">
    <source>
        <dbReference type="ARBA" id="ARBA00022723"/>
    </source>
</evidence>
<comment type="subcellular location">
    <subcellularLocation>
        <location evidence="1">Cytoplasm</location>
    </subcellularLocation>
</comment>
<feature type="domain" description="EF-hand" evidence="6">
    <location>
        <begin position="301"/>
        <end position="336"/>
    </location>
</feature>
<accession>A0A0M0JAR3</accession>
<evidence type="ECO:0000313" key="8">
    <source>
        <dbReference type="Proteomes" id="UP000037460"/>
    </source>
</evidence>
<dbReference type="GO" id="GO:0005737">
    <property type="term" value="C:cytoplasm"/>
    <property type="evidence" value="ECO:0007669"/>
    <property type="project" value="UniProtKB-SubCell"/>
</dbReference>
<feature type="non-terminal residue" evidence="7">
    <location>
        <position position="337"/>
    </location>
</feature>
<dbReference type="InterPro" id="IPR002048">
    <property type="entry name" value="EF_hand_dom"/>
</dbReference>
<reference evidence="8" key="1">
    <citation type="journal article" date="2015" name="PLoS Genet.">
        <title>Genome Sequence and Transcriptome Analyses of Chrysochromulina tobin: Metabolic Tools for Enhanced Algal Fitness in the Prominent Order Prymnesiales (Haptophyceae).</title>
        <authorList>
            <person name="Hovde B.T."/>
            <person name="Deodato C.R."/>
            <person name="Hunsperger H.M."/>
            <person name="Ryken S.A."/>
            <person name="Yost W."/>
            <person name="Jha R.K."/>
            <person name="Patterson J."/>
            <person name="Monnat R.J. Jr."/>
            <person name="Barlow S.B."/>
            <person name="Starkenburg S.R."/>
            <person name="Cattolico R.A."/>
        </authorList>
    </citation>
    <scope>NUCLEOTIDE SEQUENCE</scope>
    <source>
        <strain evidence="8">CCMP291</strain>
    </source>
</reference>
<dbReference type="CDD" id="cd00051">
    <property type="entry name" value="EFh"/>
    <property type="match status" value="3"/>
</dbReference>
<feature type="domain" description="EF-hand" evidence="6">
    <location>
        <begin position="1"/>
        <end position="31"/>
    </location>
</feature>
<keyword evidence="8" id="KW-1185">Reference proteome</keyword>
<dbReference type="Pfam" id="PF13499">
    <property type="entry name" value="EF-hand_7"/>
    <property type="match status" value="3"/>
</dbReference>